<name>A0A1I8HJJ1_9PLAT</name>
<evidence type="ECO:0000256" key="7">
    <source>
        <dbReference type="ARBA" id="ARBA00022989"/>
    </source>
</evidence>
<evidence type="ECO:0000256" key="2">
    <source>
        <dbReference type="ARBA" id="ARBA00005189"/>
    </source>
</evidence>
<dbReference type="PANTHER" id="PTHR23063:SF52">
    <property type="entry name" value="LYSOPHOSPHATIDYLCHOLINE ACYLTRANSFERASE"/>
    <property type="match status" value="1"/>
</dbReference>
<evidence type="ECO:0000256" key="13">
    <source>
        <dbReference type="ARBA" id="ARBA00025707"/>
    </source>
</evidence>
<dbReference type="SUPFAM" id="SSF69593">
    <property type="entry name" value="Glycerol-3-phosphate (1)-acyltransferase"/>
    <property type="match status" value="1"/>
</dbReference>
<evidence type="ECO:0000256" key="10">
    <source>
        <dbReference type="ARBA" id="ARBA00023209"/>
    </source>
</evidence>
<dbReference type="SMART" id="SM00563">
    <property type="entry name" value="PlsC"/>
    <property type="match status" value="1"/>
</dbReference>
<dbReference type="CDD" id="cd07991">
    <property type="entry name" value="LPLAT_LPCAT1-like"/>
    <property type="match status" value="1"/>
</dbReference>
<dbReference type="InterPro" id="IPR002123">
    <property type="entry name" value="Plipid/glycerol_acylTrfase"/>
</dbReference>
<dbReference type="PANTHER" id="PTHR23063">
    <property type="entry name" value="PHOSPHOLIPID ACYLTRANSFERASE"/>
    <property type="match status" value="1"/>
</dbReference>
<comment type="pathway">
    <text evidence="13">Phospholipid metabolism.</text>
</comment>
<evidence type="ECO:0000256" key="6">
    <source>
        <dbReference type="ARBA" id="ARBA00022692"/>
    </source>
</evidence>
<keyword evidence="10" id="KW-0594">Phospholipid biosynthesis</keyword>
<comment type="subcellular location">
    <subcellularLocation>
        <location evidence="1">Membrane</location>
    </subcellularLocation>
</comment>
<dbReference type="WBParaSite" id="maker-uti_cns_0006455-snap-gene-0.7-mRNA-1">
    <property type="protein sequence ID" value="maker-uti_cns_0006455-snap-gene-0.7-mRNA-1"/>
    <property type="gene ID" value="maker-uti_cns_0006455-snap-gene-0.7"/>
</dbReference>
<accession>A0A1I8HJJ1</accession>
<keyword evidence="6 14" id="KW-0812">Transmembrane</keyword>
<comment type="pathway">
    <text evidence="2">Lipid metabolism.</text>
</comment>
<evidence type="ECO:0000313" key="16">
    <source>
        <dbReference type="Proteomes" id="UP000095280"/>
    </source>
</evidence>
<dbReference type="GO" id="GO:0005783">
    <property type="term" value="C:endoplasmic reticulum"/>
    <property type="evidence" value="ECO:0007669"/>
    <property type="project" value="TreeGrafter"/>
</dbReference>
<keyword evidence="12" id="KW-0012">Acyltransferase</keyword>
<comment type="similarity">
    <text evidence="3">Belongs to the 1-acyl-sn-glycerol-3-phosphate acyltransferase family.</text>
</comment>
<keyword evidence="4" id="KW-0444">Lipid biosynthesis</keyword>
<dbReference type="Proteomes" id="UP000095280">
    <property type="component" value="Unplaced"/>
</dbReference>
<evidence type="ECO:0000256" key="11">
    <source>
        <dbReference type="ARBA" id="ARBA00023264"/>
    </source>
</evidence>
<evidence type="ECO:0000256" key="4">
    <source>
        <dbReference type="ARBA" id="ARBA00022516"/>
    </source>
</evidence>
<reference evidence="17" key="1">
    <citation type="submission" date="2016-11" db="UniProtKB">
        <authorList>
            <consortium name="WormBaseParasite"/>
        </authorList>
    </citation>
    <scope>IDENTIFICATION</scope>
</reference>
<dbReference type="InterPro" id="IPR045252">
    <property type="entry name" value="LPCAT1-like"/>
</dbReference>
<keyword evidence="9 14" id="KW-0472">Membrane</keyword>
<dbReference type="Pfam" id="PF01553">
    <property type="entry name" value="Acyltransferase"/>
    <property type="match status" value="1"/>
</dbReference>
<protein>
    <submittedName>
        <fullName evidence="17">PlsC domain-containing protein</fullName>
    </submittedName>
</protein>
<evidence type="ECO:0000313" key="17">
    <source>
        <dbReference type="WBParaSite" id="maker-uti_cns_0006455-snap-gene-0.7-mRNA-1"/>
    </source>
</evidence>
<dbReference type="GO" id="GO:0008654">
    <property type="term" value="P:phospholipid biosynthetic process"/>
    <property type="evidence" value="ECO:0007669"/>
    <property type="project" value="UniProtKB-KW"/>
</dbReference>
<feature type="domain" description="Phospholipid/glycerol acyltransferase" evidence="15">
    <location>
        <begin position="141"/>
        <end position="254"/>
    </location>
</feature>
<evidence type="ECO:0000256" key="3">
    <source>
        <dbReference type="ARBA" id="ARBA00008655"/>
    </source>
</evidence>
<keyword evidence="5" id="KW-0808">Transferase</keyword>
<proteinExistence type="inferred from homology"/>
<keyword evidence="7 14" id="KW-1133">Transmembrane helix</keyword>
<keyword evidence="8" id="KW-0443">Lipid metabolism</keyword>
<evidence type="ECO:0000256" key="9">
    <source>
        <dbReference type="ARBA" id="ARBA00023136"/>
    </source>
</evidence>
<feature type="transmembrane region" description="Helical" evidence="14">
    <location>
        <begin position="46"/>
        <end position="67"/>
    </location>
</feature>
<keyword evidence="11" id="KW-1208">Phospholipid metabolism</keyword>
<dbReference type="GO" id="GO:0008374">
    <property type="term" value="F:O-acyltransferase activity"/>
    <property type="evidence" value="ECO:0007669"/>
    <property type="project" value="InterPro"/>
</dbReference>
<evidence type="ECO:0000256" key="14">
    <source>
        <dbReference type="SAM" id="Phobius"/>
    </source>
</evidence>
<sequence length="536" mass="58358">TTISVDAAAAVFQGQPSSSGDSAVTADTADACVCSLPLPPRPFNPFYHRAGFFWYHYLTVPLLGLLLFPVRLLLLILSLALAFLVSFVTQIGGKATAPLSPWRSWVADHLLLNIGRMGAFVGGYQRIHLKGRRASVREAPLLVAAPHTSLTDTVVFFCQRPMLAPVTKAPKNFFYNVMVPAGEAVVVYRDNRRMRAKAAEEIVDRARSCLNGGGFRQLLVFPEGTCTNGGALIGFRLGAFTPGVPVQPVLVRHRDPLQLQCWAVDGPSMFHMIFRCGSRLYSELHVEFLPVYHPSVEERANPQLYANNVRDLLARHAGLPVSDHSYTDVLLFKAARRRGLRHLGFPLSGLRRLFRRLLPASASAGDQNDCGEDKDGGYDQAVQLLNRLTPGPPKLLCPHELAAEAALPGPLESWMRLVFDIFDWSGSGRIDPRWLHIAAALLCCPDGAEAILRDAMMRMSSRSDGDSLIDAVAMETALHGLVGMTPELSRAVMAAAPSTVNSEAATAESCASHAMQFKSVRNLLKLNSELAGIFAG</sequence>
<evidence type="ECO:0000259" key="15">
    <source>
        <dbReference type="SMART" id="SM00563"/>
    </source>
</evidence>
<evidence type="ECO:0000256" key="5">
    <source>
        <dbReference type="ARBA" id="ARBA00022679"/>
    </source>
</evidence>
<dbReference type="GO" id="GO:0016020">
    <property type="term" value="C:membrane"/>
    <property type="evidence" value="ECO:0007669"/>
    <property type="project" value="UniProtKB-SubCell"/>
</dbReference>
<dbReference type="AlphaFoldDB" id="A0A1I8HJJ1"/>
<dbReference type="GO" id="GO:0042171">
    <property type="term" value="F:lysophosphatidic acid acyltransferase activity"/>
    <property type="evidence" value="ECO:0007669"/>
    <property type="project" value="TreeGrafter"/>
</dbReference>
<organism evidence="16 17">
    <name type="scientific">Macrostomum lignano</name>
    <dbReference type="NCBI Taxonomy" id="282301"/>
    <lineage>
        <taxon>Eukaryota</taxon>
        <taxon>Metazoa</taxon>
        <taxon>Spiralia</taxon>
        <taxon>Lophotrochozoa</taxon>
        <taxon>Platyhelminthes</taxon>
        <taxon>Rhabditophora</taxon>
        <taxon>Macrostomorpha</taxon>
        <taxon>Macrostomida</taxon>
        <taxon>Macrostomidae</taxon>
        <taxon>Macrostomum</taxon>
    </lineage>
</organism>
<keyword evidence="16" id="KW-1185">Reference proteome</keyword>
<evidence type="ECO:0000256" key="8">
    <source>
        <dbReference type="ARBA" id="ARBA00023098"/>
    </source>
</evidence>
<evidence type="ECO:0000256" key="1">
    <source>
        <dbReference type="ARBA" id="ARBA00004370"/>
    </source>
</evidence>
<evidence type="ECO:0000256" key="12">
    <source>
        <dbReference type="ARBA" id="ARBA00023315"/>
    </source>
</evidence>